<name>A0A7E6ESK1_9MOLL</name>
<feature type="transmembrane region" description="Helical" evidence="8">
    <location>
        <begin position="414"/>
        <end position="438"/>
    </location>
</feature>
<feature type="transmembrane region" description="Helical" evidence="8">
    <location>
        <begin position="317"/>
        <end position="341"/>
    </location>
</feature>
<feature type="domain" description="Kazal-like" evidence="10">
    <location>
        <begin position="504"/>
        <end position="551"/>
    </location>
</feature>
<evidence type="ECO:0000256" key="4">
    <source>
        <dbReference type="ARBA" id="ARBA00022692"/>
    </source>
</evidence>
<keyword evidence="5 8" id="KW-1133">Transmembrane helix</keyword>
<dbReference type="InterPro" id="IPR036058">
    <property type="entry name" value="Kazal_dom_sf"/>
</dbReference>
<dbReference type="InterPro" id="IPR020846">
    <property type="entry name" value="MFS_dom"/>
</dbReference>
<evidence type="ECO:0000256" key="8">
    <source>
        <dbReference type="RuleBase" id="RU362056"/>
    </source>
</evidence>
<keyword evidence="11" id="KW-1185">Reference proteome</keyword>
<keyword evidence="6 8" id="KW-0472">Membrane</keyword>
<feature type="transmembrane region" description="Helical" evidence="8">
    <location>
        <begin position="97"/>
        <end position="116"/>
    </location>
</feature>
<dbReference type="InterPro" id="IPR004156">
    <property type="entry name" value="OATP"/>
</dbReference>
<feature type="transmembrane region" description="Helical" evidence="8">
    <location>
        <begin position="375"/>
        <end position="394"/>
    </location>
</feature>
<dbReference type="Pfam" id="PF07648">
    <property type="entry name" value="Kazal_2"/>
    <property type="match status" value="1"/>
</dbReference>
<keyword evidence="3" id="KW-1003">Cell membrane</keyword>
<dbReference type="Gene3D" id="1.20.1250.20">
    <property type="entry name" value="MFS general substrate transporter like domains"/>
    <property type="match status" value="1"/>
</dbReference>
<dbReference type="RefSeq" id="XP_036358319.1">
    <property type="nucleotide sequence ID" value="XM_036502426.1"/>
</dbReference>
<feature type="transmembrane region" description="Helical" evidence="8">
    <location>
        <begin position="163"/>
        <end position="185"/>
    </location>
</feature>
<keyword evidence="4 8" id="KW-0812">Transmembrane</keyword>
<keyword evidence="7" id="KW-1015">Disulfide bond</keyword>
<dbReference type="AlphaFoldDB" id="A0A7E6ESK1"/>
<dbReference type="KEGG" id="osn:115210577"/>
<feature type="transmembrane region" description="Helical" evidence="8">
    <location>
        <begin position="569"/>
        <end position="594"/>
    </location>
</feature>
<dbReference type="InterPro" id="IPR036259">
    <property type="entry name" value="MFS_trans_sf"/>
</dbReference>
<evidence type="ECO:0000256" key="6">
    <source>
        <dbReference type="ARBA" id="ARBA00023136"/>
    </source>
</evidence>
<feature type="transmembrane region" description="Helical" evidence="8">
    <location>
        <begin position="445"/>
        <end position="466"/>
    </location>
</feature>
<dbReference type="GO" id="GO:0006811">
    <property type="term" value="P:monoatomic ion transport"/>
    <property type="evidence" value="ECO:0007669"/>
    <property type="project" value="UniProtKB-KW"/>
</dbReference>
<keyword evidence="8" id="KW-0813">Transport</keyword>
<evidence type="ECO:0000256" key="7">
    <source>
        <dbReference type="ARBA" id="ARBA00023157"/>
    </source>
</evidence>
<sequence length="704" mass="79362">MLKHTLILHNILMQTDKNPGNNFQIIWQYINYLDYFYFAETLGHSTDHLRTKMNKTTEAVPSYNSNDIETHRPRKNISYFHNKCWSLFSQRLISIKVFVIYVSLANIFVHSLDHYLGSQITAIEKQFNLQSKSSGILISINDVGFICSVLVLGYLLKNCHRPRVLAITNVTVGLAILICALPYFITPHPKWNTNQNNNGANRTMWTDFKSTQDPALNTSIECNLMEEESFTGSSTIGYFFIFIGMLLIGVGKAARFPLAIAYIDENVDEAHTGGYVGILNGMNCFGPVVVFCLGGYFSKQYVTLEKTSLKPSDPQWIGAWWLGFLTFGFAAILMSVPLFLFPRKLKENENVPEKKKTLSFKDMIQTFYNMAKNPLLILILGHIGLIIFSASGTLPFIPKYFETQFKWTSWKTNIVVSTTFVLMSSIGMIVGGVITSFYKMDLRKCLKFSMVLVTFDLFLVWIPIFIHCPQTELEVTDFLQRYADSPTPVTLQQDLNQLSCFQISSLKLQCNEHDYEPVCGADGRSFKSPCYAGCQYHNIKTNTFSNCSCVGKTQMAKPGICSNTCYGGIYLALVLSIRAFISCISFSSVITALIKCVGESDKAVPFSIFIFTSTLIGWIPAPPLFGMLVDNTCIKWGLLPCRDTGACMMYNLDEFRLRFFILLTIIQVVSFLFLVVATIVGHKSKRYISLTVSTATETAEDNIL</sequence>
<evidence type="ECO:0000256" key="2">
    <source>
        <dbReference type="ARBA" id="ARBA00009657"/>
    </source>
</evidence>
<dbReference type="GO" id="GO:0015347">
    <property type="term" value="F:sodium-independent organic anion transmembrane transporter activity"/>
    <property type="evidence" value="ECO:0007669"/>
    <property type="project" value="TreeGrafter"/>
</dbReference>
<feature type="transmembrane region" description="Helical" evidence="8">
    <location>
        <begin position="235"/>
        <end position="254"/>
    </location>
</feature>
<evidence type="ECO:0000259" key="10">
    <source>
        <dbReference type="PROSITE" id="PS51465"/>
    </source>
</evidence>
<evidence type="ECO:0000259" key="9">
    <source>
        <dbReference type="PROSITE" id="PS50850"/>
    </source>
</evidence>
<evidence type="ECO:0000313" key="12">
    <source>
        <dbReference type="RefSeq" id="XP_036358319.1"/>
    </source>
</evidence>
<dbReference type="Pfam" id="PF03137">
    <property type="entry name" value="OATP"/>
    <property type="match status" value="1"/>
</dbReference>
<dbReference type="NCBIfam" id="TIGR00805">
    <property type="entry name" value="oat"/>
    <property type="match status" value="1"/>
</dbReference>
<feature type="transmembrane region" description="Helical" evidence="8">
    <location>
        <begin position="603"/>
        <end position="621"/>
    </location>
</feature>
<evidence type="ECO:0000256" key="5">
    <source>
        <dbReference type="ARBA" id="ARBA00022989"/>
    </source>
</evidence>
<dbReference type="InterPro" id="IPR002350">
    <property type="entry name" value="Kazal_dom"/>
</dbReference>
<reference evidence="12" key="1">
    <citation type="submission" date="2025-08" db="UniProtKB">
        <authorList>
            <consortium name="RefSeq"/>
        </authorList>
    </citation>
    <scope>IDENTIFICATION</scope>
</reference>
<organism evidence="11 12">
    <name type="scientific">Octopus sinensis</name>
    <name type="common">East Asian common octopus</name>
    <dbReference type="NCBI Taxonomy" id="2607531"/>
    <lineage>
        <taxon>Eukaryota</taxon>
        <taxon>Metazoa</taxon>
        <taxon>Spiralia</taxon>
        <taxon>Lophotrochozoa</taxon>
        <taxon>Mollusca</taxon>
        <taxon>Cephalopoda</taxon>
        <taxon>Coleoidea</taxon>
        <taxon>Octopodiformes</taxon>
        <taxon>Octopoda</taxon>
        <taxon>Incirrata</taxon>
        <taxon>Octopodidae</taxon>
        <taxon>Octopus</taxon>
    </lineage>
</organism>
<feature type="transmembrane region" description="Helical" evidence="8">
    <location>
        <begin position="659"/>
        <end position="680"/>
    </location>
</feature>
<dbReference type="PROSITE" id="PS50850">
    <property type="entry name" value="MFS"/>
    <property type="match status" value="1"/>
</dbReference>
<dbReference type="GO" id="GO:0043252">
    <property type="term" value="P:sodium-independent organic anion transport"/>
    <property type="evidence" value="ECO:0007669"/>
    <property type="project" value="TreeGrafter"/>
</dbReference>
<dbReference type="SUPFAM" id="SSF103473">
    <property type="entry name" value="MFS general substrate transporter"/>
    <property type="match status" value="1"/>
</dbReference>
<gene>
    <name evidence="12" type="primary">LOC115210577</name>
</gene>
<comment type="similarity">
    <text evidence="2 8">Belongs to the organo anion transporter (TC 2.A.60) family.</text>
</comment>
<evidence type="ECO:0000313" key="11">
    <source>
        <dbReference type="Proteomes" id="UP000515154"/>
    </source>
</evidence>
<proteinExistence type="inferred from homology"/>
<dbReference type="PROSITE" id="PS51465">
    <property type="entry name" value="KAZAL_2"/>
    <property type="match status" value="1"/>
</dbReference>
<evidence type="ECO:0000256" key="3">
    <source>
        <dbReference type="ARBA" id="ARBA00022475"/>
    </source>
</evidence>
<dbReference type="CDD" id="cd17336">
    <property type="entry name" value="MFS_SLCO_OATP"/>
    <property type="match status" value="1"/>
</dbReference>
<dbReference type="PANTHER" id="PTHR11388">
    <property type="entry name" value="ORGANIC ANION TRANSPORTER"/>
    <property type="match status" value="1"/>
</dbReference>
<keyword evidence="8" id="KW-0406">Ion transport</keyword>
<feature type="transmembrane region" description="Helical" evidence="8">
    <location>
        <begin position="136"/>
        <end position="156"/>
    </location>
</feature>
<accession>A0A7E6ESK1</accession>
<feature type="transmembrane region" description="Helical" evidence="8">
    <location>
        <begin position="275"/>
        <end position="297"/>
    </location>
</feature>
<dbReference type="PANTHER" id="PTHR11388:SF142">
    <property type="entry name" value="SOLUTE CARRIER ORGANIC ANION TRANSPORTER FAMILY MEMBER 5A1"/>
    <property type="match status" value="1"/>
</dbReference>
<dbReference type="Proteomes" id="UP000515154">
    <property type="component" value="Linkage group LG4"/>
</dbReference>
<evidence type="ECO:0000256" key="1">
    <source>
        <dbReference type="ARBA" id="ARBA00004651"/>
    </source>
</evidence>
<feature type="domain" description="Major facilitator superfamily (MFS) profile" evidence="9">
    <location>
        <begin position="89"/>
        <end position="682"/>
    </location>
</feature>
<dbReference type="GO" id="GO:0016323">
    <property type="term" value="C:basolateral plasma membrane"/>
    <property type="evidence" value="ECO:0007669"/>
    <property type="project" value="TreeGrafter"/>
</dbReference>
<comment type="subcellular location">
    <subcellularLocation>
        <location evidence="1 8">Cell membrane</location>
        <topology evidence="1 8">Multi-pass membrane protein</topology>
    </subcellularLocation>
</comment>
<dbReference type="SUPFAM" id="SSF100895">
    <property type="entry name" value="Kazal-type serine protease inhibitors"/>
    <property type="match status" value="1"/>
</dbReference>
<protein>
    <recommendedName>
        <fullName evidence="8">Solute carrier organic anion transporter family member</fullName>
    </recommendedName>
</protein>